<dbReference type="PANTHER" id="PTHR44394">
    <property type="entry name" value="BETA-ALANINE-ACTIVATING ENZYME"/>
    <property type="match status" value="1"/>
</dbReference>
<accession>A0A834CVC1</accession>
<dbReference type="Pfam" id="PF00501">
    <property type="entry name" value="AMP-binding"/>
    <property type="match status" value="2"/>
</dbReference>
<organism evidence="3 4">
    <name type="scientific">Oryzias melastigma</name>
    <name type="common">Marine medaka</name>
    <dbReference type="NCBI Taxonomy" id="30732"/>
    <lineage>
        <taxon>Eukaryota</taxon>
        <taxon>Metazoa</taxon>
        <taxon>Chordata</taxon>
        <taxon>Craniata</taxon>
        <taxon>Vertebrata</taxon>
        <taxon>Euteleostomi</taxon>
        <taxon>Actinopterygii</taxon>
        <taxon>Neopterygii</taxon>
        <taxon>Teleostei</taxon>
        <taxon>Neoteleostei</taxon>
        <taxon>Acanthomorphata</taxon>
        <taxon>Ovalentaria</taxon>
        <taxon>Atherinomorphae</taxon>
        <taxon>Beloniformes</taxon>
        <taxon>Adrianichthyidae</taxon>
        <taxon>Oryziinae</taxon>
        <taxon>Oryzias</taxon>
    </lineage>
</organism>
<dbReference type="Proteomes" id="UP000646548">
    <property type="component" value="Unassembled WGS sequence"/>
</dbReference>
<feature type="domain" description="AMP-dependent synthetase/ligase" evidence="2">
    <location>
        <begin position="220"/>
        <end position="302"/>
    </location>
</feature>
<dbReference type="PANTHER" id="PTHR44394:SF1">
    <property type="entry name" value="BETA-ALANINE-ACTIVATING ENZYME"/>
    <property type="match status" value="1"/>
</dbReference>
<dbReference type="InterPro" id="IPR052091">
    <property type="entry name" value="Beta-ala_Activ/Resist"/>
</dbReference>
<evidence type="ECO:0000259" key="2">
    <source>
        <dbReference type="Pfam" id="PF00501"/>
    </source>
</evidence>
<dbReference type="Gene3D" id="3.40.50.980">
    <property type="match status" value="2"/>
</dbReference>
<evidence type="ECO:0000313" key="3">
    <source>
        <dbReference type="EMBL" id="KAF6733076.1"/>
    </source>
</evidence>
<sequence>MAARTLQAAVSAAASLHADRTAVVFDSGSSAHAGPSASLLYRELVQLSGELSAVFLRRCAPIHSVIGLYCSDDLLVPVWILGILQCPAAYMPLDPEAPALLSAQVMSQCGLKYCAVETRLMQQFQATLSRYLTFEVCATLPKFKLTLIHIQKLSCAKPEPGTKQDGHQEAGCGASLLESGAAHGELAYVLHTSGTTGPPKMLLIVPSLIKKMPRRLAGLLFKEHKVTVLQVTPTLLLSFGHHTLKEEVLSPSSSLRVLALGGEACPPPALLRSWKHEENKTCIFNLYGITEVSCWACCYKIPETLLRSSDL</sequence>
<dbReference type="AlphaFoldDB" id="A0A834CVC1"/>
<dbReference type="GO" id="GO:0043041">
    <property type="term" value="P:amino acid activation for nonribosomal peptide biosynthetic process"/>
    <property type="evidence" value="ECO:0007669"/>
    <property type="project" value="TreeGrafter"/>
</dbReference>
<dbReference type="EMBL" id="WKFB01000168">
    <property type="protein sequence ID" value="KAF6733076.1"/>
    <property type="molecule type" value="Genomic_DNA"/>
</dbReference>
<dbReference type="SUPFAM" id="SSF56801">
    <property type="entry name" value="Acetyl-CoA synthetase-like"/>
    <property type="match status" value="1"/>
</dbReference>
<feature type="domain" description="AMP-dependent synthetase/ligase" evidence="2">
    <location>
        <begin position="13"/>
        <end position="201"/>
    </location>
</feature>
<evidence type="ECO:0000256" key="1">
    <source>
        <dbReference type="ARBA" id="ARBA00023098"/>
    </source>
</evidence>
<dbReference type="PROSITE" id="PS00455">
    <property type="entry name" value="AMP_BINDING"/>
    <property type="match status" value="1"/>
</dbReference>
<gene>
    <name evidence="3" type="ORF">FQA47_009842</name>
</gene>
<dbReference type="InterPro" id="IPR020845">
    <property type="entry name" value="AMP-binding_CS"/>
</dbReference>
<proteinExistence type="predicted"/>
<protein>
    <submittedName>
        <fullName evidence="3">Acyl-CoA synthetase family member 4</fullName>
    </submittedName>
</protein>
<comment type="caution">
    <text evidence="3">The sequence shown here is derived from an EMBL/GenBank/DDBJ whole genome shotgun (WGS) entry which is preliminary data.</text>
</comment>
<reference evidence="3" key="1">
    <citation type="journal article" name="BMC Genomics">
        <title>Long-read sequencing and de novo genome assembly of marine medaka (Oryzias melastigma).</title>
        <authorList>
            <person name="Liang P."/>
            <person name="Saqib H.S.A."/>
            <person name="Ni X."/>
            <person name="Shen Y."/>
        </authorList>
    </citation>
    <scope>NUCLEOTIDE SEQUENCE</scope>
    <source>
        <strain evidence="3">Bigg-433</strain>
    </source>
</reference>
<keyword evidence="1" id="KW-0443">Lipid metabolism</keyword>
<name>A0A834CVC1_ORYME</name>
<dbReference type="GO" id="GO:0006629">
    <property type="term" value="P:lipid metabolic process"/>
    <property type="evidence" value="ECO:0007669"/>
    <property type="project" value="UniProtKB-KW"/>
</dbReference>
<dbReference type="InterPro" id="IPR000873">
    <property type="entry name" value="AMP-dep_synth/lig_dom"/>
</dbReference>
<evidence type="ECO:0000313" key="4">
    <source>
        <dbReference type="Proteomes" id="UP000646548"/>
    </source>
</evidence>